<gene>
    <name evidence="8" type="ORF">EJ05DRAFT_478617</name>
</gene>
<dbReference type="InterPro" id="IPR036259">
    <property type="entry name" value="MFS_trans_sf"/>
</dbReference>
<feature type="transmembrane region" description="Helical" evidence="6">
    <location>
        <begin position="477"/>
        <end position="495"/>
    </location>
</feature>
<feature type="transmembrane region" description="Helical" evidence="6">
    <location>
        <begin position="339"/>
        <end position="360"/>
    </location>
</feature>
<evidence type="ECO:0000256" key="4">
    <source>
        <dbReference type="ARBA" id="ARBA00023136"/>
    </source>
</evidence>
<feature type="transmembrane region" description="Helical" evidence="6">
    <location>
        <begin position="163"/>
        <end position="186"/>
    </location>
</feature>
<protein>
    <submittedName>
        <fullName evidence="8">Aminotriazole resistance protein</fullName>
    </submittedName>
</protein>
<reference evidence="8" key="1">
    <citation type="journal article" date="2020" name="Stud. Mycol.">
        <title>101 Dothideomycetes genomes: a test case for predicting lifestyles and emergence of pathogens.</title>
        <authorList>
            <person name="Haridas S."/>
            <person name="Albert R."/>
            <person name="Binder M."/>
            <person name="Bloem J."/>
            <person name="Labutti K."/>
            <person name="Salamov A."/>
            <person name="Andreopoulos B."/>
            <person name="Baker S."/>
            <person name="Barry K."/>
            <person name="Bills G."/>
            <person name="Bluhm B."/>
            <person name="Cannon C."/>
            <person name="Castanera R."/>
            <person name="Culley D."/>
            <person name="Daum C."/>
            <person name="Ezra D."/>
            <person name="Gonzalez J."/>
            <person name="Henrissat B."/>
            <person name="Kuo A."/>
            <person name="Liang C."/>
            <person name="Lipzen A."/>
            <person name="Lutzoni F."/>
            <person name="Magnuson J."/>
            <person name="Mondo S."/>
            <person name="Nolan M."/>
            <person name="Ohm R."/>
            <person name="Pangilinan J."/>
            <person name="Park H.-J."/>
            <person name="Ramirez L."/>
            <person name="Alfaro M."/>
            <person name="Sun H."/>
            <person name="Tritt A."/>
            <person name="Yoshinaga Y."/>
            <person name="Zwiers L.-H."/>
            <person name="Turgeon B."/>
            <person name="Goodwin S."/>
            <person name="Spatafora J."/>
            <person name="Crous P."/>
            <person name="Grigoriev I."/>
        </authorList>
    </citation>
    <scope>NUCLEOTIDE SEQUENCE</scope>
    <source>
        <strain evidence="8">CBS 121739</strain>
    </source>
</reference>
<dbReference type="GeneID" id="54485551"/>
<evidence type="ECO:0000256" key="3">
    <source>
        <dbReference type="ARBA" id="ARBA00022989"/>
    </source>
</evidence>
<feature type="transmembrane region" description="Helical" evidence="6">
    <location>
        <begin position="367"/>
        <end position="386"/>
    </location>
</feature>
<dbReference type="PANTHER" id="PTHR42718:SF23">
    <property type="entry name" value="MAJOR FACILITATOR SUPERFAMILY (MFS) PROFILE DOMAIN-CONTAINING PROTEIN"/>
    <property type="match status" value="1"/>
</dbReference>
<feature type="transmembrane region" description="Helical" evidence="6">
    <location>
        <begin position="104"/>
        <end position="122"/>
    </location>
</feature>
<dbReference type="GO" id="GO:0016020">
    <property type="term" value="C:membrane"/>
    <property type="evidence" value="ECO:0007669"/>
    <property type="project" value="UniProtKB-SubCell"/>
</dbReference>
<dbReference type="InterPro" id="IPR020846">
    <property type="entry name" value="MFS_dom"/>
</dbReference>
<dbReference type="OrthoDB" id="2985014at2759"/>
<feature type="transmembrane region" description="Helical" evidence="6">
    <location>
        <begin position="234"/>
        <end position="253"/>
    </location>
</feature>
<evidence type="ECO:0000256" key="6">
    <source>
        <dbReference type="SAM" id="Phobius"/>
    </source>
</evidence>
<dbReference type="PANTHER" id="PTHR42718">
    <property type="entry name" value="MAJOR FACILITATOR SUPERFAMILY MULTIDRUG TRANSPORTER MFSC"/>
    <property type="match status" value="1"/>
</dbReference>
<feature type="transmembrane region" description="Helical" evidence="6">
    <location>
        <begin position="265"/>
        <end position="283"/>
    </location>
</feature>
<evidence type="ECO:0000256" key="2">
    <source>
        <dbReference type="ARBA" id="ARBA00022692"/>
    </source>
</evidence>
<feature type="transmembrane region" description="Helical" evidence="6">
    <location>
        <begin position="74"/>
        <end position="92"/>
    </location>
</feature>
<feature type="transmembrane region" description="Helical" evidence="6">
    <location>
        <begin position="304"/>
        <end position="327"/>
    </location>
</feature>
<keyword evidence="4 6" id="KW-0472">Membrane</keyword>
<dbReference type="AlphaFoldDB" id="A0A6A6VYB3"/>
<dbReference type="GO" id="GO:0022857">
    <property type="term" value="F:transmembrane transporter activity"/>
    <property type="evidence" value="ECO:0007669"/>
    <property type="project" value="InterPro"/>
</dbReference>
<feature type="domain" description="Major facilitator superfamily (MFS) profile" evidence="7">
    <location>
        <begin position="38"/>
        <end position="500"/>
    </location>
</feature>
<proteinExistence type="predicted"/>
<evidence type="ECO:0000313" key="9">
    <source>
        <dbReference type="Proteomes" id="UP000799437"/>
    </source>
</evidence>
<dbReference type="Proteomes" id="UP000799437">
    <property type="component" value="Unassembled WGS sequence"/>
</dbReference>
<evidence type="ECO:0000313" key="8">
    <source>
        <dbReference type="EMBL" id="KAF2755648.1"/>
    </source>
</evidence>
<feature type="transmembrane region" description="Helical" evidence="6">
    <location>
        <begin position="392"/>
        <end position="419"/>
    </location>
</feature>
<feature type="transmembrane region" description="Helical" evidence="6">
    <location>
        <begin position="37"/>
        <end position="62"/>
    </location>
</feature>
<accession>A0A6A6VYB3</accession>
<evidence type="ECO:0000256" key="1">
    <source>
        <dbReference type="ARBA" id="ARBA00004141"/>
    </source>
</evidence>
<organism evidence="8 9">
    <name type="scientific">Pseudovirgaria hyperparasitica</name>
    <dbReference type="NCBI Taxonomy" id="470096"/>
    <lineage>
        <taxon>Eukaryota</taxon>
        <taxon>Fungi</taxon>
        <taxon>Dikarya</taxon>
        <taxon>Ascomycota</taxon>
        <taxon>Pezizomycotina</taxon>
        <taxon>Dothideomycetes</taxon>
        <taxon>Dothideomycetes incertae sedis</taxon>
        <taxon>Acrospermales</taxon>
        <taxon>Acrospermaceae</taxon>
        <taxon>Pseudovirgaria</taxon>
    </lineage>
</organism>
<evidence type="ECO:0000259" key="7">
    <source>
        <dbReference type="PROSITE" id="PS50850"/>
    </source>
</evidence>
<dbReference type="InterPro" id="IPR011701">
    <property type="entry name" value="MFS"/>
</dbReference>
<dbReference type="Pfam" id="PF07690">
    <property type="entry name" value="MFS_1"/>
    <property type="match status" value="1"/>
</dbReference>
<dbReference type="RefSeq" id="XP_033598099.1">
    <property type="nucleotide sequence ID" value="XM_033744497.1"/>
</dbReference>
<keyword evidence="2 6" id="KW-0812">Transmembrane</keyword>
<comment type="subcellular location">
    <subcellularLocation>
        <location evidence="1">Membrane</location>
        <topology evidence="1">Multi-pass membrane protein</topology>
    </subcellularLocation>
</comment>
<evidence type="ECO:0000256" key="5">
    <source>
        <dbReference type="SAM" id="MobiDB-lite"/>
    </source>
</evidence>
<feature type="transmembrane region" description="Helical" evidence="6">
    <location>
        <begin position="440"/>
        <end position="457"/>
    </location>
</feature>
<feature type="transmembrane region" description="Helical" evidence="6">
    <location>
        <begin position="192"/>
        <end position="214"/>
    </location>
</feature>
<dbReference type="EMBL" id="ML996577">
    <property type="protein sequence ID" value="KAF2755648.1"/>
    <property type="molecule type" value="Genomic_DNA"/>
</dbReference>
<dbReference type="SUPFAM" id="SSF103473">
    <property type="entry name" value="MFS general substrate transporter"/>
    <property type="match status" value="1"/>
</dbReference>
<keyword evidence="9" id="KW-1185">Reference proteome</keyword>
<feature type="transmembrane region" description="Helical" evidence="6">
    <location>
        <begin position="134"/>
        <end position="154"/>
    </location>
</feature>
<dbReference type="PROSITE" id="PS50850">
    <property type="entry name" value="MFS"/>
    <property type="match status" value="1"/>
</dbReference>
<dbReference type="Gene3D" id="1.20.1250.20">
    <property type="entry name" value="MFS general substrate transporter like domains"/>
    <property type="match status" value="2"/>
</dbReference>
<feature type="region of interest" description="Disordered" evidence="5">
    <location>
        <begin position="1"/>
        <end position="26"/>
    </location>
</feature>
<sequence>MEDAEKSMPEAPVTSADEMPDPNQRPDCFRSTVEETLFVLTATMAVSMTSFLQGLVIVISSFAGADLDMSTAQITWITASSSLTSGAFLLFFGKVADMFGRRAMFIGSLFLFAIFALVTGFSKSAMALDVLNGVLGLISAAAVPPAQGILGNVYEKPSKRKNYAFACFSAGNPLGFVFGSIFSGIATQLFDWRASFFLLAIIYLVFSVIAVFTVPTDNTSKLPFTVESLKKFDVVGTALTVGGIGLFSTALSLGGDAVNGWTTPYVLAFLFIGALLLVGFVFWELYYEYPLVPMGIWKDREFSLLMGILLLGFLAFPPMDFWLALYMQRVEGYSALQTAVHFLPMAISGTLVNIVAGLILHKVSNKFLMGLGAASYTVAFLLLAVHRHGNSYWAFIFPALILVVWGADFEFNVANMYVISSLDKSQQSIGGSIFQTTAKLCVTVGVGISTAIFNAVSESPSKSGYYANNPYEPYAAVAWYCMGCAVISVLLVPFLRIKTQG</sequence>
<name>A0A6A6VYB3_9PEZI</name>
<keyword evidence="3 6" id="KW-1133">Transmembrane helix</keyword>